<protein>
    <submittedName>
        <fullName evidence="2">Uncharacterized protein</fullName>
    </submittedName>
</protein>
<name>A0A9Q1G1V5_SYNKA</name>
<dbReference type="Proteomes" id="UP001152622">
    <property type="component" value="Chromosome 3"/>
</dbReference>
<dbReference type="AlphaFoldDB" id="A0A9Q1G1V5"/>
<feature type="region of interest" description="Disordered" evidence="1">
    <location>
        <begin position="51"/>
        <end position="73"/>
    </location>
</feature>
<reference evidence="2" key="1">
    <citation type="journal article" date="2023" name="Science">
        <title>Genome structures resolve the early diversification of teleost fishes.</title>
        <authorList>
            <person name="Parey E."/>
            <person name="Louis A."/>
            <person name="Montfort J."/>
            <person name="Bouchez O."/>
            <person name="Roques C."/>
            <person name="Iampietro C."/>
            <person name="Lluch J."/>
            <person name="Castinel A."/>
            <person name="Donnadieu C."/>
            <person name="Desvignes T."/>
            <person name="Floi Bucao C."/>
            <person name="Jouanno E."/>
            <person name="Wen M."/>
            <person name="Mejri S."/>
            <person name="Dirks R."/>
            <person name="Jansen H."/>
            <person name="Henkel C."/>
            <person name="Chen W.J."/>
            <person name="Zahm M."/>
            <person name="Cabau C."/>
            <person name="Klopp C."/>
            <person name="Thompson A.W."/>
            <person name="Robinson-Rechavi M."/>
            <person name="Braasch I."/>
            <person name="Lecointre G."/>
            <person name="Bobe J."/>
            <person name="Postlethwait J.H."/>
            <person name="Berthelot C."/>
            <person name="Roest Crollius H."/>
            <person name="Guiguen Y."/>
        </authorList>
    </citation>
    <scope>NUCLEOTIDE SEQUENCE</scope>
    <source>
        <strain evidence="2">WJC10195</strain>
    </source>
</reference>
<sequence length="73" mass="8007">MRAPSNPRPGQASADDGTTPPFINRQGQFAKLTRGTALLLHSSTLALRQGAGLQSHPWGPEHRSTRKREQSLY</sequence>
<organism evidence="2 3">
    <name type="scientific">Synaphobranchus kaupii</name>
    <name type="common">Kaup's arrowtooth eel</name>
    <dbReference type="NCBI Taxonomy" id="118154"/>
    <lineage>
        <taxon>Eukaryota</taxon>
        <taxon>Metazoa</taxon>
        <taxon>Chordata</taxon>
        <taxon>Craniata</taxon>
        <taxon>Vertebrata</taxon>
        <taxon>Euteleostomi</taxon>
        <taxon>Actinopterygii</taxon>
        <taxon>Neopterygii</taxon>
        <taxon>Teleostei</taxon>
        <taxon>Anguilliformes</taxon>
        <taxon>Synaphobranchidae</taxon>
        <taxon>Synaphobranchus</taxon>
    </lineage>
</organism>
<proteinExistence type="predicted"/>
<feature type="region of interest" description="Disordered" evidence="1">
    <location>
        <begin position="1"/>
        <end position="24"/>
    </location>
</feature>
<accession>A0A9Q1G1V5</accession>
<dbReference type="EMBL" id="JAINUF010000003">
    <property type="protein sequence ID" value="KAJ8371395.1"/>
    <property type="molecule type" value="Genomic_DNA"/>
</dbReference>
<keyword evidence="3" id="KW-1185">Reference proteome</keyword>
<comment type="caution">
    <text evidence="2">The sequence shown here is derived from an EMBL/GenBank/DDBJ whole genome shotgun (WGS) entry which is preliminary data.</text>
</comment>
<evidence type="ECO:0000313" key="3">
    <source>
        <dbReference type="Proteomes" id="UP001152622"/>
    </source>
</evidence>
<gene>
    <name evidence="2" type="ORF">SKAU_G00114230</name>
</gene>
<evidence type="ECO:0000313" key="2">
    <source>
        <dbReference type="EMBL" id="KAJ8371395.1"/>
    </source>
</evidence>
<feature type="compositionally biased region" description="Basic and acidic residues" evidence="1">
    <location>
        <begin position="59"/>
        <end position="73"/>
    </location>
</feature>
<evidence type="ECO:0000256" key="1">
    <source>
        <dbReference type="SAM" id="MobiDB-lite"/>
    </source>
</evidence>